<feature type="transmembrane region" description="Helical" evidence="14">
    <location>
        <begin position="15"/>
        <end position="38"/>
    </location>
</feature>
<evidence type="ECO:0000256" key="11">
    <source>
        <dbReference type="ARBA" id="ARBA00023136"/>
    </source>
</evidence>
<dbReference type="FunFam" id="1.10.630.10:FF:000126">
    <property type="entry name" value="Predicted protein"/>
    <property type="match status" value="1"/>
</dbReference>
<keyword evidence="11 14" id="KW-0472">Membrane</keyword>
<evidence type="ECO:0000313" key="16">
    <source>
        <dbReference type="Proteomes" id="UP000326396"/>
    </source>
</evidence>
<dbReference type="GO" id="GO:0051762">
    <property type="term" value="P:sesquiterpene biosynthetic process"/>
    <property type="evidence" value="ECO:0007669"/>
    <property type="project" value="UniProtKB-ARBA"/>
</dbReference>
<dbReference type="SUPFAM" id="SSF48264">
    <property type="entry name" value="Cytochrome P450"/>
    <property type="match status" value="1"/>
</dbReference>
<evidence type="ECO:0000256" key="13">
    <source>
        <dbReference type="RuleBase" id="RU000461"/>
    </source>
</evidence>
<evidence type="ECO:0000256" key="3">
    <source>
        <dbReference type="ARBA" id="ARBA00010617"/>
    </source>
</evidence>
<comment type="similarity">
    <text evidence="3 13">Belongs to the cytochrome P450 family.</text>
</comment>
<dbReference type="GO" id="GO:0020037">
    <property type="term" value="F:heme binding"/>
    <property type="evidence" value="ECO:0007669"/>
    <property type="project" value="InterPro"/>
</dbReference>
<keyword evidence="10 13" id="KW-0503">Monooxygenase</keyword>
<dbReference type="AlphaFoldDB" id="A0A5N6P3Z0"/>
<dbReference type="PANTHER" id="PTHR47955">
    <property type="entry name" value="CYTOCHROME P450 FAMILY 71 PROTEIN"/>
    <property type="match status" value="1"/>
</dbReference>
<evidence type="ECO:0000256" key="2">
    <source>
        <dbReference type="ARBA" id="ARBA00004167"/>
    </source>
</evidence>
<dbReference type="PRINTS" id="PR00463">
    <property type="entry name" value="EP450I"/>
</dbReference>
<organism evidence="15 16">
    <name type="scientific">Mikania micrantha</name>
    <name type="common">bitter vine</name>
    <dbReference type="NCBI Taxonomy" id="192012"/>
    <lineage>
        <taxon>Eukaryota</taxon>
        <taxon>Viridiplantae</taxon>
        <taxon>Streptophyta</taxon>
        <taxon>Embryophyta</taxon>
        <taxon>Tracheophyta</taxon>
        <taxon>Spermatophyta</taxon>
        <taxon>Magnoliopsida</taxon>
        <taxon>eudicotyledons</taxon>
        <taxon>Gunneridae</taxon>
        <taxon>Pentapetalae</taxon>
        <taxon>asterids</taxon>
        <taxon>campanulids</taxon>
        <taxon>Asterales</taxon>
        <taxon>Asteraceae</taxon>
        <taxon>Asteroideae</taxon>
        <taxon>Heliantheae alliance</taxon>
        <taxon>Eupatorieae</taxon>
        <taxon>Mikania</taxon>
    </lineage>
</organism>
<keyword evidence="7 14" id="KW-1133">Transmembrane helix</keyword>
<evidence type="ECO:0000256" key="14">
    <source>
        <dbReference type="SAM" id="Phobius"/>
    </source>
</evidence>
<evidence type="ECO:0000256" key="10">
    <source>
        <dbReference type="ARBA" id="ARBA00023033"/>
    </source>
</evidence>
<dbReference type="InterPro" id="IPR001128">
    <property type="entry name" value="Cyt_P450"/>
</dbReference>
<comment type="subcellular location">
    <subcellularLocation>
        <location evidence="2">Membrane</location>
        <topology evidence="2">Single-pass membrane protein</topology>
    </subcellularLocation>
</comment>
<keyword evidence="5 14" id="KW-0812">Transmembrane</keyword>
<evidence type="ECO:0000256" key="9">
    <source>
        <dbReference type="ARBA" id="ARBA00023004"/>
    </source>
</evidence>
<evidence type="ECO:0000256" key="4">
    <source>
        <dbReference type="ARBA" id="ARBA00022617"/>
    </source>
</evidence>
<dbReference type="PANTHER" id="PTHR47955:SF13">
    <property type="entry name" value="CYTOCHROME P450"/>
    <property type="match status" value="1"/>
</dbReference>
<evidence type="ECO:0000313" key="15">
    <source>
        <dbReference type="EMBL" id="KAD5960376.1"/>
    </source>
</evidence>
<dbReference type="Pfam" id="PF00067">
    <property type="entry name" value="p450"/>
    <property type="match status" value="2"/>
</dbReference>
<dbReference type="PROSITE" id="PS00086">
    <property type="entry name" value="CYTOCHROME_P450"/>
    <property type="match status" value="1"/>
</dbReference>
<keyword evidence="6 12" id="KW-0479">Metal-binding</keyword>
<comment type="cofactor">
    <cofactor evidence="1 12">
        <name>heme</name>
        <dbReference type="ChEBI" id="CHEBI:30413"/>
    </cofactor>
</comment>
<dbReference type="GO" id="GO:0016020">
    <property type="term" value="C:membrane"/>
    <property type="evidence" value="ECO:0007669"/>
    <property type="project" value="UniProtKB-SubCell"/>
</dbReference>
<evidence type="ECO:0000256" key="12">
    <source>
        <dbReference type="PIRSR" id="PIRSR602401-1"/>
    </source>
</evidence>
<proteinExistence type="inferred from homology"/>
<name>A0A5N6P3Z0_9ASTR</name>
<dbReference type="OrthoDB" id="2789670at2759"/>
<dbReference type="GO" id="GO:0016705">
    <property type="term" value="F:oxidoreductase activity, acting on paired donors, with incorporation or reduction of molecular oxygen"/>
    <property type="evidence" value="ECO:0007669"/>
    <property type="project" value="InterPro"/>
</dbReference>
<dbReference type="PRINTS" id="PR00385">
    <property type="entry name" value="P450"/>
</dbReference>
<gene>
    <name evidence="15" type="ORF">E3N88_11848</name>
</gene>
<reference evidence="15 16" key="1">
    <citation type="submission" date="2019-05" db="EMBL/GenBank/DDBJ databases">
        <title>Mikania micrantha, genome provides insights into the molecular mechanism of rapid growth.</title>
        <authorList>
            <person name="Liu B."/>
        </authorList>
    </citation>
    <scope>NUCLEOTIDE SEQUENCE [LARGE SCALE GENOMIC DNA]</scope>
    <source>
        <strain evidence="15">NLD-2019</strain>
        <tissue evidence="15">Leaf</tissue>
    </source>
</reference>
<dbReference type="GO" id="GO:0004497">
    <property type="term" value="F:monooxygenase activity"/>
    <property type="evidence" value="ECO:0007669"/>
    <property type="project" value="UniProtKB-KW"/>
</dbReference>
<dbReference type="InterPro" id="IPR002401">
    <property type="entry name" value="Cyt_P450_E_grp-I"/>
</dbReference>
<sequence length="415" mass="46847">MHSIEALEPKLMDPFTIFSLISYSIIFLTVTISFWGLLNFTTSKNLPPGPPKLPILGNIHQLKGAAPHRVLRTLARKYGPIMYLQLGQVPTVVISTPRLAQEILKTNDAVFADRPTTIASQILFYKAQDIAVRSYNFIRDEEVARIWKKAKWLKRQKQLDDILEDILEEHRNNRSSGGHDQEDLVDVLLRIKGNGDLDQPITYDNVKGIILDMIIGGTDASSMTLEWAMAELMRNPEIMKKVQTEVRSVAKGDTVVEDDIQNMHYMKMVVKETFRLHGPPILVPRQSREPCTVDGYHIPVKTRILVNAWACGTDPDSWEDADSFIPERFEMSSINYLGSDFQLLPFGGGRRICPGISFGVGIIENALANLLFHFDWELPNGLKPHELDMTEATVLSNLPKHPLEAVPVVMQSLQK</sequence>
<protein>
    <recommendedName>
        <fullName evidence="17">Cytochrome P450</fullName>
    </recommendedName>
</protein>
<accession>A0A5N6P3Z0</accession>
<keyword evidence="4 12" id="KW-0349">Heme</keyword>
<evidence type="ECO:0000256" key="1">
    <source>
        <dbReference type="ARBA" id="ARBA00001971"/>
    </source>
</evidence>
<dbReference type="Gene3D" id="1.10.630.10">
    <property type="entry name" value="Cytochrome P450"/>
    <property type="match status" value="2"/>
</dbReference>
<comment type="caution">
    <text evidence="15">The sequence shown here is derived from an EMBL/GenBank/DDBJ whole genome shotgun (WGS) entry which is preliminary data.</text>
</comment>
<dbReference type="Proteomes" id="UP000326396">
    <property type="component" value="Linkage Group LG14"/>
</dbReference>
<keyword evidence="9 12" id="KW-0408">Iron</keyword>
<dbReference type="GO" id="GO:0005506">
    <property type="term" value="F:iron ion binding"/>
    <property type="evidence" value="ECO:0007669"/>
    <property type="project" value="InterPro"/>
</dbReference>
<dbReference type="InterPro" id="IPR017972">
    <property type="entry name" value="Cyt_P450_CS"/>
</dbReference>
<evidence type="ECO:0000256" key="5">
    <source>
        <dbReference type="ARBA" id="ARBA00022692"/>
    </source>
</evidence>
<evidence type="ECO:0000256" key="7">
    <source>
        <dbReference type="ARBA" id="ARBA00022989"/>
    </source>
</evidence>
<evidence type="ECO:0000256" key="8">
    <source>
        <dbReference type="ARBA" id="ARBA00023002"/>
    </source>
</evidence>
<evidence type="ECO:0000256" key="6">
    <source>
        <dbReference type="ARBA" id="ARBA00022723"/>
    </source>
</evidence>
<dbReference type="EMBL" id="SZYD01000006">
    <property type="protein sequence ID" value="KAD5960376.1"/>
    <property type="molecule type" value="Genomic_DNA"/>
</dbReference>
<keyword evidence="8 13" id="KW-0560">Oxidoreductase</keyword>
<keyword evidence="16" id="KW-1185">Reference proteome</keyword>
<feature type="binding site" description="axial binding residue" evidence="12">
    <location>
        <position position="353"/>
    </location>
    <ligand>
        <name>heme</name>
        <dbReference type="ChEBI" id="CHEBI:30413"/>
    </ligand>
    <ligandPart>
        <name>Fe</name>
        <dbReference type="ChEBI" id="CHEBI:18248"/>
    </ligandPart>
</feature>
<evidence type="ECO:0008006" key="17">
    <source>
        <dbReference type="Google" id="ProtNLM"/>
    </source>
</evidence>
<dbReference type="InterPro" id="IPR036396">
    <property type="entry name" value="Cyt_P450_sf"/>
</dbReference>